<evidence type="ECO:0000256" key="1">
    <source>
        <dbReference type="SAM" id="MobiDB-lite"/>
    </source>
</evidence>
<dbReference type="EMBL" id="AZIL01000936">
    <property type="protein sequence ID" value="EWM25446.1"/>
    <property type="molecule type" value="Genomic_DNA"/>
</dbReference>
<evidence type="ECO:0000313" key="3">
    <source>
        <dbReference type="Proteomes" id="UP000019335"/>
    </source>
</evidence>
<protein>
    <submittedName>
        <fullName evidence="2">Uncharacterized protein</fullName>
    </submittedName>
</protein>
<keyword evidence="3" id="KW-1185">Reference proteome</keyword>
<dbReference type="Proteomes" id="UP000019335">
    <property type="component" value="Chromosome 11"/>
</dbReference>
<dbReference type="AlphaFoldDB" id="W7TXT9"/>
<accession>W7TXT9</accession>
<evidence type="ECO:0000313" key="2">
    <source>
        <dbReference type="EMBL" id="EWM25446.1"/>
    </source>
</evidence>
<sequence>MCSSSLNGRKKLCSTIMRATAWCFRLIQSPTYSFLHLSRPICDVGSMGIFVFTPYGKGEVMGTRNDGIVIVQLRTSQDKPYVGYFHLTQVRQMDSEANEGMKRSVGFMTLDNDMLQSNTSLAGGAGGGEGGKKSKRGMEEREVLGGIPFQAQQGRCCERPFADMTNIE</sequence>
<comment type="caution">
    <text evidence="2">The sequence shown here is derived from an EMBL/GenBank/DDBJ whole genome shotgun (WGS) entry which is preliminary data.</text>
</comment>
<proteinExistence type="predicted"/>
<organism evidence="2 3">
    <name type="scientific">Nannochloropsis gaditana</name>
    <dbReference type="NCBI Taxonomy" id="72520"/>
    <lineage>
        <taxon>Eukaryota</taxon>
        <taxon>Sar</taxon>
        <taxon>Stramenopiles</taxon>
        <taxon>Ochrophyta</taxon>
        <taxon>Eustigmatophyceae</taxon>
        <taxon>Eustigmatales</taxon>
        <taxon>Monodopsidaceae</taxon>
        <taxon>Nannochloropsis</taxon>
    </lineage>
</organism>
<name>W7TXT9_9STRA</name>
<feature type="region of interest" description="Disordered" evidence="1">
    <location>
        <begin position="118"/>
        <end position="138"/>
    </location>
</feature>
<gene>
    <name evidence="2" type="ORF">Naga_100005g142</name>
</gene>
<reference evidence="2 3" key="1">
    <citation type="journal article" date="2014" name="Mol. Plant">
        <title>Chromosome Scale Genome Assembly and Transcriptome Profiling of Nannochloropsis gaditana in Nitrogen Depletion.</title>
        <authorList>
            <person name="Corteggiani Carpinelli E."/>
            <person name="Telatin A."/>
            <person name="Vitulo N."/>
            <person name="Forcato C."/>
            <person name="D'Angelo M."/>
            <person name="Schiavon R."/>
            <person name="Vezzi A."/>
            <person name="Giacometti G.M."/>
            <person name="Morosinotto T."/>
            <person name="Valle G."/>
        </authorList>
    </citation>
    <scope>NUCLEOTIDE SEQUENCE [LARGE SCALE GENOMIC DNA]</scope>
    <source>
        <strain evidence="2 3">B-31</strain>
    </source>
</reference>